<accession>A0A9P7EE25</accession>
<dbReference type="GeneID" id="64626730"/>
<comment type="caution">
    <text evidence="1">The sequence shown here is derived from an EMBL/GenBank/DDBJ whole genome shotgun (WGS) entry which is preliminary data.</text>
</comment>
<protein>
    <submittedName>
        <fullName evidence="1">Uncharacterized protein</fullName>
    </submittedName>
</protein>
<dbReference type="OrthoDB" id="2680741at2759"/>
<dbReference type="AlphaFoldDB" id="A0A9P7EE25"/>
<evidence type="ECO:0000313" key="1">
    <source>
        <dbReference type="EMBL" id="KAG1818520.1"/>
    </source>
</evidence>
<reference evidence="1" key="1">
    <citation type="journal article" date="2020" name="New Phytol.">
        <title>Comparative genomics reveals dynamic genome evolution in host specialist ectomycorrhizal fungi.</title>
        <authorList>
            <person name="Lofgren L.A."/>
            <person name="Nguyen N.H."/>
            <person name="Vilgalys R."/>
            <person name="Ruytinx J."/>
            <person name="Liao H.L."/>
            <person name="Branco S."/>
            <person name="Kuo A."/>
            <person name="LaButti K."/>
            <person name="Lipzen A."/>
            <person name="Andreopoulos W."/>
            <person name="Pangilinan J."/>
            <person name="Riley R."/>
            <person name="Hundley H."/>
            <person name="Na H."/>
            <person name="Barry K."/>
            <person name="Grigoriev I.V."/>
            <person name="Stajich J.E."/>
            <person name="Kennedy P.G."/>
        </authorList>
    </citation>
    <scope>NUCLEOTIDE SEQUENCE</scope>
    <source>
        <strain evidence="1">MN1</strain>
    </source>
</reference>
<sequence length="164" mass="18330">MASSFQVKSRKQQMKANRAGLGVHATDNQEGKMELYMLSLAVLCVSESSVSGSVTAAPETIKLWLPSQISRTAPCNSCLQAIKWKLQYAQDLLWGETEGTRKLLWIWNMQGAAANNIDKDNASEDMQIEWCKARAQTNWTNTLALVDTFDHNSLIAQQDMDMDT</sequence>
<organism evidence="1 2">
    <name type="scientific">Suillus subaureus</name>
    <dbReference type="NCBI Taxonomy" id="48587"/>
    <lineage>
        <taxon>Eukaryota</taxon>
        <taxon>Fungi</taxon>
        <taxon>Dikarya</taxon>
        <taxon>Basidiomycota</taxon>
        <taxon>Agaricomycotina</taxon>
        <taxon>Agaricomycetes</taxon>
        <taxon>Agaricomycetidae</taxon>
        <taxon>Boletales</taxon>
        <taxon>Suillineae</taxon>
        <taxon>Suillaceae</taxon>
        <taxon>Suillus</taxon>
    </lineage>
</organism>
<keyword evidence="2" id="KW-1185">Reference proteome</keyword>
<dbReference type="Proteomes" id="UP000807769">
    <property type="component" value="Unassembled WGS sequence"/>
</dbReference>
<gene>
    <name evidence="1" type="ORF">BJ212DRAFT_1298611</name>
</gene>
<dbReference type="EMBL" id="JABBWG010000011">
    <property type="protein sequence ID" value="KAG1818520.1"/>
    <property type="molecule type" value="Genomic_DNA"/>
</dbReference>
<evidence type="ECO:0000313" key="2">
    <source>
        <dbReference type="Proteomes" id="UP000807769"/>
    </source>
</evidence>
<proteinExistence type="predicted"/>
<dbReference type="RefSeq" id="XP_041194392.1">
    <property type="nucleotide sequence ID" value="XM_041332713.1"/>
</dbReference>
<name>A0A9P7EE25_9AGAM</name>